<reference evidence="5 6" key="1">
    <citation type="submission" date="2016-10" db="EMBL/GenBank/DDBJ databases">
        <authorList>
            <person name="de Groot N.N."/>
        </authorList>
    </citation>
    <scope>NUCLEOTIDE SEQUENCE [LARGE SCALE GENOMIC DNA]</scope>
    <source>
        <strain evidence="5 6">DSM 527</strain>
    </source>
</reference>
<dbReference type="InterPro" id="IPR018490">
    <property type="entry name" value="cNMP-bd_dom_sf"/>
</dbReference>
<dbReference type="SUPFAM" id="SSF51206">
    <property type="entry name" value="cAMP-binding domain-like"/>
    <property type="match status" value="1"/>
</dbReference>
<evidence type="ECO:0000313" key="5">
    <source>
        <dbReference type="EMBL" id="SDG38416.1"/>
    </source>
</evidence>
<comment type="catalytic activity">
    <reaction evidence="1">
        <text>ATP + protein L-histidine = ADP + protein N-phospho-L-histidine.</text>
        <dbReference type="EC" id="2.7.13.3"/>
    </reaction>
</comment>
<protein>
    <recommendedName>
        <fullName evidence="2">histidine kinase</fullName>
        <ecNumber evidence="2">2.7.13.3</ecNumber>
    </recommendedName>
</protein>
<sequence length="469" mass="53390">MTNTTTVEWMRSIEALQGVPDNQLQWFIDNSERQEYPAGTYMFKVDDMMLGTQLIVSGLVRICQMQNNELRELLIVEPGKIVGYLPFSRGTIYQVAGEVIEDTVVLTLPIEKIQELIRNHFELTQALVHIMTNRVRDYTSFLRQSEKMMALGKLSAGLAHELNNPAAAVVRGAHSMKKHLQLQPEFFKRIMEIRMDAAAIDLVKEKMFEVLSQHKSQGSTLTLVQRSQKEDELTEWLDELNVENSVELAENFVEFGFTKERLDEFRQRLGANDISPVFNWINNNLVTEKIVSDIEEASKRIADLVGSVKSFTHMDKGYDKQLTNIHDGIRNTLSILQYKLRKGNIELVEQYDTNLPPLRALIGELNQVWTNLIDNALDAMEVNKRGKLTIKTERDKDCLKVIITDDGPGIPENFIAKIYDPFFTTKDPGKGTGLGLDIVSQIVRQHKGYLNVESKPGETRFIVSLPIHG</sequence>
<dbReference type="Pfam" id="PF02518">
    <property type="entry name" value="HATPase_c"/>
    <property type="match status" value="1"/>
</dbReference>
<dbReference type="GO" id="GO:0004673">
    <property type="term" value="F:protein histidine kinase activity"/>
    <property type="evidence" value="ECO:0007669"/>
    <property type="project" value="UniProtKB-EC"/>
</dbReference>
<feature type="domain" description="Histidine kinase" evidence="4">
    <location>
        <begin position="294"/>
        <end position="469"/>
    </location>
</feature>
<dbReference type="AlphaFoldDB" id="A0A1G7TSX0"/>
<dbReference type="PROSITE" id="PS50109">
    <property type="entry name" value="HIS_KIN"/>
    <property type="match status" value="1"/>
</dbReference>
<dbReference type="Proteomes" id="UP000199045">
    <property type="component" value="Unassembled WGS sequence"/>
</dbReference>
<dbReference type="OrthoDB" id="9806995at2"/>
<dbReference type="Gene3D" id="3.30.565.10">
    <property type="entry name" value="Histidine kinase-like ATPase, C-terminal domain"/>
    <property type="match status" value="1"/>
</dbReference>
<dbReference type="PANTHER" id="PTHR43065">
    <property type="entry name" value="SENSOR HISTIDINE KINASE"/>
    <property type="match status" value="1"/>
</dbReference>
<dbReference type="Gene3D" id="1.10.287.130">
    <property type="match status" value="1"/>
</dbReference>
<dbReference type="Pfam" id="PF00027">
    <property type="entry name" value="cNMP_binding"/>
    <property type="match status" value="1"/>
</dbReference>
<dbReference type="SUPFAM" id="SSF55874">
    <property type="entry name" value="ATPase domain of HSP90 chaperone/DNA topoisomerase II/histidine kinase"/>
    <property type="match status" value="1"/>
</dbReference>
<dbReference type="InterPro" id="IPR005467">
    <property type="entry name" value="His_kinase_dom"/>
</dbReference>
<dbReference type="RefSeq" id="WP_089834266.1">
    <property type="nucleotide sequence ID" value="NZ_FNBN01000004.1"/>
</dbReference>
<name>A0A1G7TSX0_CHIFI</name>
<dbReference type="EC" id="2.7.13.3" evidence="2"/>
<proteinExistence type="predicted"/>
<dbReference type="SMART" id="SM00100">
    <property type="entry name" value="cNMP"/>
    <property type="match status" value="1"/>
</dbReference>
<evidence type="ECO:0000313" key="6">
    <source>
        <dbReference type="Proteomes" id="UP000199045"/>
    </source>
</evidence>
<gene>
    <name evidence="5" type="ORF">SAMN04488121_10474</name>
</gene>
<dbReference type="PANTHER" id="PTHR43065:SF48">
    <property type="entry name" value="HISTIDINE KINASE"/>
    <property type="match status" value="1"/>
</dbReference>
<evidence type="ECO:0000259" key="4">
    <source>
        <dbReference type="PROSITE" id="PS50109"/>
    </source>
</evidence>
<dbReference type="STRING" id="104663.SAMN04488121_10474"/>
<evidence type="ECO:0000256" key="2">
    <source>
        <dbReference type="ARBA" id="ARBA00012438"/>
    </source>
</evidence>
<dbReference type="InterPro" id="IPR036890">
    <property type="entry name" value="HATPase_C_sf"/>
</dbReference>
<dbReference type="CDD" id="cd00038">
    <property type="entry name" value="CAP_ED"/>
    <property type="match status" value="1"/>
</dbReference>
<accession>A0A1G7TSX0</accession>
<dbReference type="PRINTS" id="PR00344">
    <property type="entry name" value="BCTRLSENSOR"/>
</dbReference>
<dbReference type="EMBL" id="FNBN01000004">
    <property type="protein sequence ID" value="SDG38416.1"/>
    <property type="molecule type" value="Genomic_DNA"/>
</dbReference>
<organism evidence="5 6">
    <name type="scientific">Chitinophaga filiformis</name>
    <name type="common">Myxococcus filiformis</name>
    <name type="synonym">Flexibacter filiformis</name>
    <dbReference type="NCBI Taxonomy" id="104663"/>
    <lineage>
        <taxon>Bacteria</taxon>
        <taxon>Pseudomonadati</taxon>
        <taxon>Bacteroidota</taxon>
        <taxon>Chitinophagia</taxon>
        <taxon>Chitinophagales</taxon>
        <taxon>Chitinophagaceae</taxon>
        <taxon>Chitinophaga</taxon>
    </lineage>
</organism>
<dbReference type="SMART" id="SM00387">
    <property type="entry name" value="HATPase_c"/>
    <property type="match status" value="1"/>
</dbReference>
<dbReference type="InterPro" id="IPR004358">
    <property type="entry name" value="Sig_transdc_His_kin-like_C"/>
</dbReference>
<evidence type="ECO:0000259" key="3">
    <source>
        <dbReference type="PROSITE" id="PS50042"/>
    </source>
</evidence>
<dbReference type="Gene3D" id="2.60.120.10">
    <property type="entry name" value="Jelly Rolls"/>
    <property type="match status" value="1"/>
</dbReference>
<evidence type="ECO:0000256" key="1">
    <source>
        <dbReference type="ARBA" id="ARBA00000085"/>
    </source>
</evidence>
<dbReference type="PROSITE" id="PS50042">
    <property type="entry name" value="CNMP_BINDING_3"/>
    <property type="match status" value="1"/>
</dbReference>
<dbReference type="InterPro" id="IPR000595">
    <property type="entry name" value="cNMP-bd_dom"/>
</dbReference>
<dbReference type="InterPro" id="IPR003594">
    <property type="entry name" value="HATPase_dom"/>
</dbReference>
<feature type="domain" description="Cyclic nucleotide-binding" evidence="3">
    <location>
        <begin position="15"/>
        <end position="134"/>
    </location>
</feature>
<dbReference type="InterPro" id="IPR014710">
    <property type="entry name" value="RmlC-like_jellyroll"/>
</dbReference>